<dbReference type="Pfam" id="PF00990">
    <property type="entry name" value="GGDEF"/>
    <property type="match status" value="1"/>
</dbReference>
<reference evidence="6 7" key="1">
    <citation type="submission" date="2014-07" db="EMBL/GenBank/DDBJ databases">
        <title>Expanding our view of genomic diversity in Candidatus Accumulibacter clades.</title>
        <authorList>
            <person name="Skennerton C.T."/>
            <person name="Barr J.J."/>
            <person name="Slater F.R."/>
            <person name="Bond P.L."/>
            <person name="Tyson G.W."/>
        </authorList>
    </citation>
    <scope>NUCLEOTIDE SEQUENCE [LARGE SCALE GENOMIC DNA]</scope>
    <source>
        <strain evidence="7">SK-01</strain>
    </source>
</reference>
<dbReference type="GO" id="GO:0052621">
    <property type="term" value="F:diguanylate cyclase activity"/>
    <property type="evidence" value="ECO:0007669"/>
    <property type="project" value="UniProtKB-EC"/>
</dbReference>
<feature type="domain" description="Response regulatory" evidence="4">
    <location>
        <begin position="16"/>
        <end position="135"/>
    </location>
</feature>
<dbReference type="STRING" id="1457154.CAPSK01_001178"/>
<dbReference type="Pfam" id="PF00072">
    <property type="entry name" value="Response_reg"/>
    <property type="match status" value="1"/>
</dbReference>
<dbReference type="InterPro" id="IPR000160">
    <property type="entry name" value="GGDEF_dom"/>
</dbReference>
<dbReference type="PROSITE" id="PS50110">
    <property type="entry name" value="RESPONSE_REGULATORY"/>
    <property type="match status" value="1"/>
</dbReference>
<dbReference type="SUPFAM" id="SSF55073">
    <property type="entry name" value="Nucleotide cyclase"/>
    <property type="match status" value="1"/>
</dbReference>
<dbReference type="CDD" id="cd01949">
    <property type="entry name" value="GGDEF"/>
    <property type="match status" value="1"/>
</dbReference>
<evidence type="ECO:0000259" key="5">
    <source>
        <dbReference type="PROSITE" id="PS50887"/>
    </source>
</evidence>
<dbReference type="CDD" id="cd17546">
    <property type="entry name" value="REC_hyHK_CKI1_RcsC-like"/>
    <property type="match status" value="1"/>
</dbReference>
<comment type="caution">
    <text evidence="6">The sequence shown here is derived from an EMBL/GenBank/DDBJ whole genome shotgun (WGS) entry which is preliminary data.</text>
</comment>
<dbReference type="EC" id="2.7.7.65" evidence="1"/>
<evidence type="ECO:0000259" key="4">
    <source>
        <dbReference type="PROSITE" id="PS50110"/>
    </source>
</evidence>
<dbReference type="GO" id="GO:1902201">
    <property type="term" value="P:negative regulation of bacterial-type flagellum-dependent cell motility"/>
    <property type="evidence" value="ECO:0007669"/>
    <property type="project" value="TreeGrafter"/>
</dbReference>
<dbReference type="PROSITE" id="PS50887">
    <property type="entry name" value="GGDEF"/>
    <property type="match status" value="1"/>
</dbReference>
<dbReference type="InterPro" id="IPR001789">
    <property type="entry name" value="Sig_transdc_resp-reg_receiver"/>
</dbReference>
<evidence type="ECO:0000313" key="6">
    <source>
        <dbReference type="EMBL" id="KFB68989.1"/>
    </source>
</evidence>
<evidence type="ECO:0000313" key="7">
    <source>
        <dbReference type="Proteomes" id="UP000019812"/>
    </source>
</evidence>
<dbReference type="Gene3D" id="3.30.70.270">
    <property type="match status" value="1"/>
</dbReference>
<feature type="modified residue" description="4-aspartylphosphate" evidence="3">
    <location>
        <position position="65"/>
    </location>
</feature>
<dbReference type="SMART" id="SM00448">
    <property type="entry name" value="REC"/>
    <property type="match status" value="1"/>
</dbReference>
<organism evidence="6 7">
    <name type="scientific">Candidatus Accumulibacter vicinus</name>
    <dbReference type="NCBI Taxonomy" id="2954382"/>
    <lineage>
        <taxon>Bacteria</taxon>
        <taxon>Pseudomonadati</taxon>
        <taxon>Pseudomonadota</taxon>
        <taxon>Betaproteobacteria</taxon>
        <taxon>Candidatus Accumulibacter</taxon>
    </lineage>
</organism>
<dbReference type="GO" id="GO:0005886">
    <property type="term" value="C:plasma membrane"/>
    <property type="evidence" value="ECO:0007669"/>
    <property type="project" value="TreeGrafter"/>
</dbReference>
<gene>
    <name evidence="6" type="primary">cph2_2</name>
    <name evidence="6" type="ORF">CAPSK01_001178</name>
</gene>
<evidence type="ECO:0000256" key="2">
    <source>
        <dbReference type="ARBA" id="ARBA00034247"/>
    </source>
</evidence>
<dbReference type="SUPFAM" id="SSF52172">
    <property type="entry name" value="CheY-like"/>
    <property type="match status" value="1"/>
</dbReference>
<dbReference type="Proteomes" id="UP000019812">
    <property type="component" value="Unassembled WGS sequence"/>
</dbReference>
<dbReference type="AlphaFoldDB" id="A0A084Y2P5"/>
<dbReference type="Gene3D" id="3.40.50.2300">
    <property type="match status" value="1"/>
</dbReference>
<dbReference type="InterPro" id="IPR043128">
    <property type="entry name" value="Rev_trsase/Diguanyl_cyclase"/>
</dbReference>
<keyword evidence="3" id="KW-0597">Phosphoprotein</keyword>
<dbReference type="PANTHER" id="PTHR45138:SF9">
    <property type="entry name" value="DIGUANYLATE CYCLASE DGCM-RELATED"/>
    <property type="match status" value="1"/>
</dbReference>
<dbReference type="InterPro" id="IPR050469">
    <property type="entry name" value="Diguanylate_Cyclase"/>
</dbReference>
<dbReference type="InterPro" id="IPR011006">
    <property type="entry name" value="CheY-like_superfamily"/>
</dbReference>
<dbReference type="SMART" id="SM00267">
    <property type="entry name" value="GGDEF"/>
    <property type="match status" value="1"/>
</dbReference>
<comment type="catalytic activity">
    <reaction evidence="2">
        <text>2 GTP = 3',3'-c-di-GMP + 2 diphosphate</text>
        <dbReference type="Rhea" id="RHEA:24898"/>
        <dbReference type="ChEBI" id="CHEBI:33019"/>
        <dbReference type="ChEBI" id="CHEBI:37565"/>
        <dbReference type="ChEBI" id="CHEBI:58805"/>
        <dbReference type="EC" id="2.7.7.65"/>
    </reaction>
</comment>
<sequence>MYASPDSFWIALFTMKMLLVEDSRTIAMVMRARLESFGHEVRHAANGQIAVELFQDEPVDLILMDIEMPGMNGFETTARIRALEGQEPWAWTPIIFVTATDTDSNLVMAIEAGGDDFISKTAPANVLQAKMKAMSRIAALRMRLSLANRQLQDQANRDGLTGLLNRRAMDMQVDTLWEHAVRSAAPFGLLMLDVDNFKNYNDHYGHLAGDECLRAVATCIGEHIQQTSDGQTAPCAFAARYGGEEFAVIIHGPSCRLYADLAASLVDAVSALRIPHEKNGEHGVVTLSVGAACASPATGNVGLLFHQADELLYKAKAAGRNRAAIA</sequence>
<dbReference type="FunFam" id="3.30.70.270:FF:000001">
    <property type="entry name" value="Diguanylate cyclase domain protein"/>
    <property type="match status" value="1"/>
</dbReference>
<feature type="domain" description="GGDEF" evidence="5">
    <location>
        <begin position="185"/>
        <end position="326"/>
    </location>
</feature>
<dbReference type="EMBL" id="JDSS02000018">
    <property type="protein sequence ID" value="KFB68989.1"/>
    <property type="molecule type" value="Genomic_DNA"/>
</dbReference>
<protein>
    <recommendedName>
        <fullName evidence="1">diguanylate cyclase</fullName>
        <ecNumber evidence="1">2.7.7.65</ecNumber>
    </recommendedName>
</protein>
<proteinExistence type="predicted"/>
<dbReference type="GO" id="GO:0043709">
    <property type="term" value="P:cell adhesion involved in single-species biofilm formation"/>
    <property type="evidence" value="ECO:0007669"/>
    <property type="project" value="TreeGrafter"/>
</dbReference>
<evidence type="ECO:0000256" key="1">
    <source>
        <dbReference type="ARBA" id="ARBA00012528"/>
    </source>
</evidence>
<name>A0A084Y2P5_9PROT</name>
<dbReference type="PANTHER" id="PTHR45138">
    <property type="entry name" value="REGULATORY COMPONENTS OF SENSORY TRANSDUCTION SYSTEM"/>
    <property type="match status" value="1"/>
</dbReference>
<accession>A0A084Y2P5</accession>
<dbReference type="GO" id="GO:0000160">
    <property type="term" value="P:phosphorelay signal transduction system"/>
    <property type="evidence" value="ECO:0007669"/>
    <property type="project" value="InterPro"/>
</dbReference>
<dbReference type="NCBIfam" id="TIGR00254">
    <property type="entry name" value="GGDEF"/>
    <property type="match status" value="1"/>
</dbReference>
<dbReference type="InterPro" id="IPR029787">
    <property type="entry name" value="Nucleotide_cyclase"/>
</dbReference>
<evidence type="ECO:0000256" key="3">
    <source>
        <dbReference type="PROSITE-ProRule" id="PRU00169"/>
    </source>
</evidence>